<feature type="region of interest" description="Disordered" evidence="1">
    <location>
        <begin position="1"/>
        <end position="23"/>
    </location>
</feature>
<dbReference type="EMBL" id="MEUT01000071">
    <property type="protein sequence ID" value="OGC48286.1"/>
    <property type="molecule type" value="Genomic_DNA"/>
</dbReference>
<sequence>MRDELASDAQNLRQEIQASEEVKEREGRSEFLELCSQKKSAILDILDERFGPESGKLERNPNNFTRVSENKIEVKNCNGERSFHNASHAIFIANGTVDTLAHLYFPEYFKNGDTNGMVITRLEEKYLNGGLTDEESEKFEYLKSIEVVALAHDLVQDFSLEINKDAHEFIGRNRRMREESNENETISQILTILLGSDELTAKLAVGLDENARIGKFNLTFGELFTTVRATVPVFNFGELGGGRGNLDVMQGDLAATLAKIPGNGTSLLWKDKRRFEAAFAIATSDLRELSGGPNAEDFMDSAHNLLREFKFGLQEYLKENAESLDNLDVQENYANIVREIVFWYGVQELFVRNQQLHFFETLAGISKVIRSDEFFNYMRGKYSETHFNRNASTGAEFFEDLKRTHGRFIYQVFRERYDIWESTAERELDLDYVCGELINRFFDEDEKASLSQWYDVEKNRLSAEQKATHMGSLLKSAKYNIPEKFVDEALVVTVKKVNSPVPA</sequence>
<feature type="compositionally biased region" description="Polar residues" evidence="1">
    <location>
        <begin position="8"/>
        <end position="17"/>
    </location>
</feature>
<reference evidence="2 3" key="1">
    <citation type="journal article" date="2016" name="Nat. Commun.">
        <title>Thousands of microbial genomes shed light on interconnected biogeochemical processes in an aquifer system.</title>
        <authorList>
            <person name="Anantharaman K."/>
            <person name="Brown C.T."/>
            <person name="Hug L.A."/>
            <person name="Sharon I."/>
            <person name="Castelle C.J."/>
            <person name="Probst A.J."/>
            <person name="Thomas B.C."/>
            <person name="Singh A."/>
            <person name="Wilkins M.J."/>
            <person name="Karaoz U."/>
            <person name="Brodie E.L."/>
            <person name="Williams K.H."/>
            <person name="Hubbard S.S."/>
            <person name="Banfield J.F."/>
        </authorList>
    </citation>
    <scope>NUCLEOTIDE SEQUENCE [LARGE SCALE GENOMIC DNA]</scope>
</reference>
<dbReference type="Proteomes" id="UP000177371">
    <property type="component" value="Unassembled WGS sequence"/>
</dbReference>
<name>A0A1F4UTQ6_UNCKA</name>
<evidence type="ECO:0000313" key="2">
    <source>
        <dbReference type="EMBL" id="OGC48286.1"/>
    </source>
</evidence>
<proteinExistence type="predicted"/>
<evidence type="ECO:0000313" key="3">
    <source>
        <dbReference type="Proteomes" id="UP000177371"/>
    </source>
</evidence>
<accession>A0A1F4UTQ6</accession>
<evidence type="ECO:0000256" key="1">
    <source>
        <dbReference type="SAM" id="MobiDB-lite"/>
    </source>
</evidence>
<organism evidence="2 3">
    <name type="scientific">candidate division WWE3 bacterium RBG_16_37_10</name>
    <dbReference type="NCBI Taxonomy" id="1802610"/>
    <lineage>
        <taxon>Bacteria</taxon>
        <taxon>Katanobacteria</taxon>
    </lineage>
</organism>
<dbReference type="AlphaFoldDB" id="A0A1F4UTQ6"/>
<gene>
    <name evidence="2" type="ORF">A2W32_03675</name>
</gene>
<protein>
    <submittedName>
        <fullName evidence="2">Uncharacterized protein</fullName>
    </submittedName>
</protein>
<comment type="caution">
    <text evidence="2">The sequence shown here is derived from an EMBL/GenBank/DDBJ whole genome shotgun (WGS) entry which is preliminary data.</text>
</comment>